<dbReference type="GO" id="GO:0003677">
    <property type="term" value="F:DNA binding"/>
    <property type="evidence" value="ECO:0007669"/>
    <property type="project" value="UniProtKB-KW"/>
</dbReference>
<dbReference type="RefSeq" id="WP_112160606.1">
    <property type="nucleotide sequence ID" value="NZ_QKRX01000021.1"/>
</dbReference>
<evidence type="ECO:0000259" key="10">
    <source>
        <dbReference type="Pfam" id="PF12323"/>
    </source>
</evidence>
<dbReference type="GO" id="GO:0046872">
    <property type="term" value="F:metal ion binding"/>
    <property type="evidence" value="ECO:0007669"/>
    <property type="project" value="UniProtKB-KW"/>
</dbReference>
<proteinExistence type="inferred from homology"/>
<gene>
    <name evidence="11" type="ORF">DN062_17595</name>
</gene>
<dbReference type="OrthoDB" id="6117770at2"/>
<evidence type="ECO:0000256" key="3">
    <source>
        <dbReference type="ARBA" id="ARBA00022723"/>
    </source>
</evidence>
<feature type="domain" description="Cas12f1-like TNB" evidence="9">
    <location>
        <begin position="337"/>
        <end position="403"/>
    </location>
</feature>
<evidence type="ECO:0000313" key="12">
    <source>
        <dbReference type="Proteomes" id="UP000250744"/>
    </source>
</evidence>
<keyword evidence="12" id="KW-1185">Reference proteome</keyword>
<dbReference type="EMBL" id="QKRX01000021">
    <property type="protein sequence ID" value="RAU16580.1"/>
    <property type="molecule type" value="Genomic_DNA"/>
</dbReference>
<evidence type="ECO:0000256" key="6">
    <source>
        <dbReference type="ARBA" id="ARBA00023172"/>
    </source>
</evidence>
<feature type="region of interest" description="Disordered" evidence="7">
    <location>
        <begin position="423"/>
        <end position="469"/>
    </location>
</feature>
<dbReference type="GO" id="GO:0006310">
    <property type="term" value="P:DNA recombination"/>
    <property type="evidence" value="ECO:0007669"/>
    <property type="project" value="UniProtKB-KW"/>
</dbReference>
<evidence type="ECO:0000256" key="4">
    <source>
        <dbReference type="ARBA" id="ARBA00022833"/>
    </source>
</evidence>
<keyword evidence="4" id="KW-0862">Zinc</keyword>
<evidence type="ECO:0000259" key="8">
    <source>
        <dbReference type="Pfam" id="PF01385"/>
    </source>
</evidence>
<dbReference type="Pfam" id="PF07282">
    <property type="entry name" value="Cas12f1-like_TNB"/>
    <property type="match status" value="1"/>
</dbReference>
<evidence type="ECO:0000259" key="9">
    <source>
        <dbReference type="Pfam" id="PF07282"/>
    </source>
</evidence>
<feature type="domain" description="Probable transposase IS891/IS1136/IS1341" evidence="8">
    <location>
        <begin position="205"/>
        <end position="305"/>
    </location>
</feature>
<protein>
    <submittedName>
        <fullName evidence="11">Transposase</fullName>
    </submittedName>
</protein>
<name>A0A364NHR9_9GAMM</name>
<dbReference type="NCBIfam" id="NF040570">
    <property type="entry name" value="guided_TnpB"/>
    <property type="match status" value="1"/>
</dbReference>
<evidence type="ECO:0000256" key="1">
    <source>
        <dbReference type="ARBA" id="ARBA00008761"/>
    </source>
</evidence>
<dbReference type="Pfam" id="PF01385">
    <property type="entry name" value="OrfB_IS605"/>
    <property type="match status" value="1"/>
</dbReference>
<evidence type="ECO:0000313" key="11">
    <source>
        <dbReference type="EMBL" id="RAU16580.1"/>
    </source>
</evidence>
<evidence type="ECO:0000256" key="5">
    <source>
        <dbReference type="ARBA" id="ARBA00023125"/>
    </source>
</evidence>
<keyword evidence="2" id="KW-0815">Transposition</keyword>
<accession>A0A364NHR9</accession>
<dbReference type="GO" id="GO:0032196">
    <property type="term" value="P:transposition"/>
    <property type="evidence" value="ECO:0007669"/>
    <property type="project" value="UniProtKB-KW"/>
</dbReference>
<dbReference type="InterPro" id="IPR021027">
    <property type="entry name" value="Transposase_put_HTH"/>
</dbReference>
<dbReference type="InterPro" id="IPR010095">
    <property type="entry name" value="Cas12f1-like_TNB"/>
</dbReference>
<feature type="domain" description="Transposase putative helix-turn-helix" evidence="10">
    <location>
        <begin position="1"/>
        <end position="32"/>
    </location>
</feature>
<comment type="caution">
    <text evidence="11">The sequence shown here is derived from an EMBL/GenBank/DDBJ whole genome shotgun (WGS) entry which is preliminary data.</text>
</comment>
<comment type="similarity">
    <text evidence="1">In the C-terminal section; belongs to the transposase 35 family.</text>
</comment>
<reference evidence="11 12" key="1">
    <citation type="submission" date="2018-06" db="EMBL/GenBank/DDBJ databases">
        <title>Nitrincola tibetense sp. nov., isolated from Lake XuguoCo on Tibetan Plateau.</title>
        <authorList>
            <person name="Xing P."/>
        </authorList>
    </citation>
    <scope>NUCLEOTIDE SEQUENCE [LARGE SCALE GENOMIC DNA]</scope>
    <source>
        <strain evidence="12">xg18</strain>
    </source>
</reference>
<dbReference type="AlphaFoldDB" id="A0A364NHR9"/>
<keyword evidence="3" id="KW-0479">Metal-binding</keyword>
<organism evidence="11 12">
    <name type="scientific">Nitrincola tibetensis</name>
    <dbReference type="NCBI Taxonomy" id="2219697"/>
    <lineage>
        <taxon>Bacteria</taxon>
        <taxon>Pseudomonadati</taxon>
        <taxon>Pseudomonadota</taxon>
        <taxon>Gammaproteobacteria</taxon>
        <taxon>Oceanospirillales</taxon>
        <taxon>Oceanospirillaceae</taxon>
        <taxon>Nitrincola</taxon>
    </lineage>
</organism>
<evidence type="ECO:0000256" key="2">
    <source>
        <dbReference type="ARBA" id="ARBA00022578"/>
    </source>
</evidence>
<dbReference type="InterPro" id="IPR001959">
    <property type="entry name" value="Transposase"/>
</dbReference>
<dbReference type="Proteomes" id="UP000250744">
    <property type="component" value="Unassembled WGS sequence"/>
</dbReference>
<evidence type="ECO:0000256" key="7">
    <source>
        <dbReference type="SAM" id="MobiDB-lite"/>
    </source>
</evidence>
<keyword evidence="6" id="KW-0233">DNA recombination</keyword>
<dbReference type="Pfam" id="PF12323">
    <property type="entry name" value="HTH_OrfB_IS605"/>
    <property type="match status" value="1"/>
</dbReference>
<keyword evidence="5" id="KW-0238">DNA-binding</keyword>
<sequence length="469" mass="53361">MLTGIKLRANPTPHQRLILSQWMGCARSIWNAKVEEEHYYRTFARKYCAIGTYAPIDQTTAQFKSTELTPWLNNCPSQILRNSAVNWFKTYKKFMSGQCGRPKRKPKTDKGSIHLTREVFRFDRCEDGNIRLFIGTKTNNIGYLSFKAHDTFQIPNSMYVRKERGQYTLSFCYENNVSDAGLPTLKEHLTFLQGVTREYLEEYTQGIDRGVVIPVHAGDQTYDFAQDQKKSMSKSERYIKRLQRRLARQQKGSNRRAKTKHRIAVHHSKKANIRNDFAHKTSRSLVNSDAKVIVFEALRTAAMTRKPKAQQDEQGRYVSNKAKQKSGLNKSILNVGWHLIETYTKYKAYHAGKVVFKIPAPRTSQECALCGHTHPDNRKSQSIFTCGHCGHTDNADHNASMVIKKRAINLILDTGTVLSDDGVLRPQSDTGRGGMRKTSRAKSSTSRGLRSVKKEKLATQVAGLEAQPL</sequence>